<protein>
    <submittedName>
        <fullName evidence="1">Uncharacterized protein</fullName>
    </submittedName>
</protein>
<keyword evidence="2" id="KW-1185">Reference proteome</keyword>
<evidence type="ECO:0000313" key="2">
    <source>
        <dbReference type="Proteomes" id="UP000715095"/>
    </source>
</evidence>
<comment type="caution">
    <text evidence="1">The sequence shown here is derived from an EMBL/GenBank/DDBJ whole genome shotgun (WGS) entry which is preliminary data.</text>
</comment>
<gene>
    <name evidence="1" type="ORF">H6A60_06695</name>
</gene>
<dbReference type="Proteomes" id="UP000715095">
    <property type="component" value="Unassembled WGS sequence"/>
</dbReference>
<reference evidence="1 2" key="1">
    <citation type="journal article" date="2021" name="Sci. Rep.">
        <title>The distribution of antibiotic resistance genes in chicken gut microbiota commensals.</title>
        <authorList>
            <person name="Juricova H."/>
            <person name="Matiasovicova J."/>
            <person name="Kubasova T."/>
            <person name="Cejkova D."/>
            <person name="Rychlik I."/>
        </authorList>
    </citation>
    <scope>NUCLEOTIDE SEQUENCE [LARGE SCALE GENOMIC DNA]</scope>
    <source>
        <strain evidence="1 2">An829</strain>
    </source>
</reference>
<name>A0ABS2DTX5_9BURK</name>
<organism evidence="1 2">
    <name type="scientific">Sutterella massiliensis</name>
    <dbReference type="NCBI Taxonomy" id="1816689"/>
    <lineage>
        <taxon>Bacteria</taxon>
        <taxon>Pseudomonadati</taxon>
        <taxon>Pseudomonadota</taxon>
        <taxon>Betaproteobacteria</taxon>
        <taxon>Burkholderiales</taxon>
        <taxon>Sutterellaceae</taxon>
        <taxon>Sutterella</taxon>
    </lineage>
</organism>
<accession>A0ABS2DTX5</accession>
<proteinExistence type="predicted"/>
<evidence type="ECO:0000313" key="1">
    <source>
        <dbReference type="EMBL" id="MBM6704170.1"/>
    </source>
</evidence>
<dbReference type="RefSeq" id="WP_205102645.1">
    <property type="nucleotide sequence ID" value="NZ_JACJJC010000009.1"/>
</dbReference>
<sequence length="190" mass="21036">MPDNSDVFSAVRRGYSEFESSSPEDICEYFNSLNEESLNGHINNIKGIVFEQEIVDFLNENGVSSALFDATNHPDSDIFLFDDSEIISEFQLKATDSAQYIAETLEENPDIPIIATTEVASSFDRNEMVIDSGISNEDLTEFVTESITGGATEIAHDSISDSINESIIENVVDFSLPIPFSPFWLLGLPF</sequence>
<dbReference type="EMBL" id="JACJJC010000009">
    <property type="protein sequence ID" value="MBM6704170.1"/>
    <property type="molecule type" value="Genomic_DNA"/>
</dbReference>